<organism evidence="12 13">
    <name type="scientific">Trichonephila clavata</name>
    <name type="common">Joro spider</name>
    <name type="synonym">Nephila clavata</name>
    <dbReference type="NCBI Taxonomy" id="2740835"/>
    <lineage>
        <taxon>Eukaryota</taxon>
        <taxon>Metazoa</taxon>
        <taxon>Ecdysozoa</taxon>
        <taxon>Arthropoda</taxon>
        <taxon>Chelicerata</taxon>
        <taxon>Arachnida</taxon>
        <taxon>Araneae</taxon>
        <taxon>Araneomorphae</taxon>
        <taxon>Entelegynae</taxon>
        <taxon>Araneoidea</taxon>
        <taxon>Nephilidae</taxon>
        <taxon>Trichonephila</taxon>
    </lineage>
</organism>
<dbReference type="AlphaFoldDB" id="A0A8X6J2I1"/>
<keyword evidence="6" id="KW-0256">Endoplasmic reticulum</keyword>
<dbReference type="InterPro" id="IPR019009">
    <property type="entry name" value="SRP_receptor_beta_su"/>
</dbReference>
<keyword evidence="13" id="KW-1185">Reference proteome</keyword>
<dbReference type="EMBL" id="BMAO01035964">
    <property type="protein sequence ID" value="GFR07133.1"/>
    <property type="molecule type" value="Genomic_DNA"/>
</dbReference>
<keyword evidence="9 11" id="KW-0472">Membrane</keyword>
<dbReference type="InterPro" id="IPR027417">
    <property type="entry name" value="P-loop_NTPase"/>
</dbReference>
<accession>A0A8X6J2I1</accession>
<evidence type="ECO:0000313" key="12">
    <source>
        <dbReference type="EMBL" id="GFR07133.1"/>
    </source>
</evidence>
<dbReference type="CDD" id="cd04105">
    <property type="entry name" value="SR_beta"/>
    <property type="match status" value="1"/>
</dbReference>
<gene>
    <name evidence="12" type="primary">SRPRB</name>
    <name evidence="12" type="ORF">TNCT_99621</name>
</gene>
<evidence type="ECO:0000256" key="1">
    <source>
        <dbReference type="ARBA" id="ARBA00004389"/>
    </source>
</evidence>
<dbReference type="PROSITE" id="PS51417">
    <property type="entry name" value="ARF"/>
    <property type="match status" value="1"/>
</dbReference>
<dbReference type="Gene3D" id="3.40.50.300">
    <property type="entry name" value="P-loop containing nucleotide triphosphate hydrolases"/>
    <property type="match status" value="1"/>
</dbReference>
<dbReference type="OrthoDB" id="41266at2759"/>
<dbReference type="GO" id="GO:0005794">
    <property type="term" value="C:Golgi apparatus"/>
    <property type="evidence" value="ECO:0007669"/>
    <property type="project" value="TreeGrafter"/>
</dbReference>
<evidence type="ECO:0000256" key="11">
    <source>
        <dbReference type="SAM" id="Phobius"/>
    </source>
</evidence>
<dbReference type="SUPFAM" id="SSF52540">
    <property type="entry name" value="P-loop containing nucleoside triphosphate hydrolases"/>
    <property type="match status" value="1"/>
</dbReference>
<keyword evidence="7 11" id="KW-1133">Transmembrane helix</keyword>
<keyword evidence="4 11" id="KW-0812">Transmembrane</keyword>
<dbReference type="Pfam" id="PF09439">
    <property type="entry name" value="SRPRB"/>
    <property type="match status" value="1"/>
</dbReference>
<dbReference type="GO" id="GO:0043001">
    <property type="term" value="P:Golgi to plasma membrane protein transport"/>
    <property type="evidence" value="ECO:0007669"/>
    <property type="project" value="TreeGrafter"/>
</dbReference>
<dbReference type="PANTHER" id="PTHR45909">
    <property type="entry name" value="ADP-RIBOSYLATION FACTOR-RELATED PROTEIN 1"/>
    <property type="match status" value="1"/>
</dbReference>
<dbReference type="GO" id="GO:0005789">
    <property type="term" value="C:endoplasmic reticulum membrane"/>
    <property type="evidence" value="ECO:0007669"/>
    <property type="project" value="UniProtKB-SubCell"/>
</dbReference>
<keyword evidence="5" id="KW-0547">Nucleotide-binding</keyword>
<dbReference type="GO" id="GO:0003924">
    <property type="term" value="F:GTPase activity"/>
    <property type="evidence" value="ECO:0007669"/>
    <property type="project" value="TreeGrafter"/>
</dbReference>
<sequence>MEPFKKYIGTIEYDANFYGVLVAIIAVLITIVTFWFLRRKSVSRRNVLITGLSDSGKTLLFSRLVSSKNIVTYTSMKENIAVYRVDKKRTVTLVDIPGNDRLRDKYLEEFLMLARGIIFVVDSFNFQKEIRDVAGFVFRLLQELIIHINKVPILIACNKQDHAVSKSAKVIQSQLEKEINTLRITQTGRLASTSGSSDRMFVGHKGKDFQFSDLKAVKVEFVECSALESDGGVADLLKTWLTKIA</sequence>
<evidence type="ECO:0000256" key="6">
    <source>
        <dbReference type="ARBA" id="ARBA00022824"/>
    </source>
</evidence>
<protein>
    <recommendedName>
        <fullName evidence="3">Signal recognition particle receptor subunit beta</fullName>
    </recommendedName>
</protein>
<evidence type="ECO:0000256" key="8">
    <source>
        <dbReference type="ARBA" id="ARBA00023134"/>
    </source>
</evidence>
<dbReference type="PANTHER" id="PTHR45909:SF1">
    <property type="entry name" value="ADP-RIBOSYLATION FACTOR-RELATED PROTEIN 1"/>
    <property type="match status" value="1"/>
</dbReference>
<dbReference type="GO" id="GO:0005525">
    <property type="term" value="F:GTP binding"/>
    <property type="evidence" value="ECO:0007669"/>
    <property type="project" value="UniProtKB-KW"/>
</dbReference>
<evidence type="ECO:0000256" key="3">
    <source>
        <dbReference type="ARBA" id="ARBA00020256"/>
    </source>
</evidence>
<dbReference type="InterPro" id="IPR024156">
    <property type="entry name" value="Small_GTPase_ARF"/>
</dbReference>
<name>A0A8X6J2I1_TRICU</name>
<keyword evidence="8" id="KW-0342">GTP-binding</keyword>
<dbReference type="GO" id="GO:0034067">
    <property type="term" value="P:protein localization to Golgi apparatus"/>
    <property type="evidence" value="ECO:0007669"/>
    <property type="project" value="TreeGrafter"/>
</dbReference>
<evidence type="ECO:0000256" key="7">
    <source>
        <dbReference type="ARBA" id="ARBA00022989"/>
    </source>
</evidence>
<comment type="caution">
    <text evidence="12">The sequence shown here is derived from an EMBL/GenBank/DDBJ whole genome shotgun (WGS) entry which is preliminary data.</text>
</comment>
<dbReference type="Proteomes" id="UP000887116">
    <property type="component" value="Unassembled WGS sequence"/>
</dbReference>
<comment type="subcellular location">
    <subcellularLocation>
        <location evidence="1">Endoplasmic reticulum membrane</location>
        <topology evidence="1">Single-pass membrane protein</topology>
    </subcellularLocation>
</comment>
<evidence type="ECO:0000256" key="2">
    <source>
        <dbReference type="ARBA" id="ARBA00005619"/>
    </source>
</evidence>
<feature type="transmembrane region" description="Helical" evidence="11">
    <location>
        <begin position="15"/>
        <end position="37"/>
    </location>
</feature>
<evidence type="ECO:0000256" key="4">
    <source>
        <dbReference type="ARBA" id="ARBA00022692"/>
    </source>
</evidence>
<evidence type="ECO:0000313" key="13">
    <source>
        <dbReference type="Proteomes" id="UP000887116"/>
    </source>
</evidence>
<evidence type="ECO:0000256" key="5">
    <source>
        <dbReference type="ARBA" id="ARBA00022741"/>
    </source>
</evidence>
<dbReference type="GO" id="GO:0006886">
    <property type="term" value="P:intracellular protein transport"/>
    <property type="evidence" value="ECO:0007669"/>
    <property type="project" value="TreeGrafter"/>
</dbReference>
<proteinExistence type="inferred from homology"/>
<reference evidence="12" key="1">
    <citation type="submission" date="2020-07" db="EMBL/GenBank/DDBJ databases">
        <title>Multicomponent nature underlies the extraordinary mechanical properties of spider dragline silk.</title>
        <authorList>
            <person name="Kono N."/>
            <person name="Nakamura H."/>
            <person name="Mori M."/>
            <person name="Yoshida Y."/>
            <person name="Ohtoshi R."/>
            <person name="Malay A.D."/>
            <person name="Moran D.A.P."/>
            <person name="Tomita M."/>
            <person name="Numata K."/>
            <person name="Arakawa K."/>
        </authorList>
    </citation>
    <scope>NUCLEOTIDE SEQUENCE</scope>
</reference>
<evidence type="ECO:0000256" key="10">
    <source>
        <dbReference type="ARBA" id="ARBA00023170"/>
    </source>
</evidence>
<evidence type="ECO:0000256" key="9">
    <source>
        <dbReference type="ARBA" id="ARBA00023136"/>
    </source>
</evidence>
<keyword evidence="10 12" id="KW-0675">Receptor</keyword>
<comment type="similarity">
    <text evidence="2">Belongs to the SRP receptor beta subunit family.</text>
</comment>